<organism evidence="1 2">
    <name type="scientific">Caloranaerobacter azorensis DSM 13643</name>
    <dbReference type="NCBI Taxonomy" id="1121264"/>
    <lineage>
        <taxon>Bacteria</taxon>
        <taxon>Bacillati</taxon>
        <taxon>Bacillota</taxon>
        <taxon>Tissierellia</taxon>
        <taxon>Tissierellales</taxon>
        <taxon>Thermohalobacteraceae</taxon>
        <taxon>Caloranaerobacter</taxon>
    </lineage>
</organism>
<keyword evidence="2" id="KW-1185">Reference proteome</keyword>
<accession>A0A1M5RFP8</accession>
<gene>
    <name evidence="1" type="ORF">SAMN02745135_00192</name>
</gene>
<dbReference type="InterPro" id="IPR023696">
    <property type="entry name" value="Ureohydrolase_dom_sf"/>
</dbReference>
<dbReference type="OrthoDB" id="9805406at2"/>
<dbReference type="InterPro" id="IPR006035">
    <property type="entry name" value="Ureohydrolase"/>
</dbReference>
<dbReference type="Gene3D" id="3.40.800.10">
    <property type="entry name" value="Ureohydrolase domain"/>
    <property type="match status" value="1"/>
</dbReference>
<dbReference type="GO" id="GO:0046872">
    <property type="term" value="F:metal ion binding"/>
    <property type="evidence" value="ECO:0007669"/>
    <property type="project" value="InterPro"/>
</dbReference>
<dbReference type="GO" id="GO:0016813">
    <property type="term" value="F:hydrolase activity, acting on carbon-nitrogen (but not peptide) bonds, in linear amidines"/>
    <property type="evidence" value="ECO:0007669"/>
    <property type="project" value="UniProtKB-ARBA"/>
</dbReference>
<dbReference type="EMBL" id="FQXO01000006">
    <property type="protein sequence ID" value="SHH24950.1"/>
    <property type="molecule type" value="Genomic_DNA"/>
</dbReference>
<sequence>MKHKFQYIDFRQAMKGNNLPRKYYPLSNKVNIEKIIKLFPKPWIAFLDSGDYHYLTYFLLKNLSNKPYLILFDNHFDMNYAPDGMLSCGSWARQALIDDLIKGVLVIGASSISKPTDFWHPGIIHIENPNDVINLNKYKNLFKYDLYISIDKDVLDSSILRTDWDQGIMKEDSLLKWLSVFNSKGKVIGVDFCGDFKRDPVLELVDIKNKKAHERINRKIINLFTENYSKTA</sequence>
<evidence type="ECO:0000313" key="2">
    <source>
        <dbReference type="Proteomes" id="UP000183967"/>
    </source>
</evidence>
<evidence type="ECO:0000313" key="1">
    <source>
        <dbReference type="EMBL" id="SHH24950.1"/>
    </source>
</evidence>
<protein>
    <submittedName>
        <fullName evidence="1">Arginase family protein</fullName>
    </submittedName>
</protein>
<proteinExistence type="predicted"/>
<dbReference type="SUPFAM" id="SSF52768">
    <property type="entry name" value="Arginase/deacetylase"/>
    <property type="match status" value="1"/>
</dbReference>
<dbReference type="RefSeq" id="WP_073194688.1">
    <property type="nucleotide sequence ID" value="NZ_FQXO01000006.1"/>
</dbReference>
<reference evidence="2" key="1">
    <citation type="submission" date="2016-11" db="EMBL/GenBank/DDBJ databases">
        <authorList>
            <person name="Varghese N."/>
            <person name="Submissions S."/>
        </authorList>
    </citation>
    <scope>NUCLEOTIDE SEQUENCE [LARGE SCALE GENOMIC DNA]</scope>
    <source>
        <strain evidence="2">DSM 13643</strain>
    </source>
</reference>
<name>A0A1M5RFP8_9FIRM</name>
<dbReference type="Pfam" id="PF00491">
    <property type="entry name" value="Arginase"/>
    <property type="match status" value="1"/>
</dbReference>
<dbReference type="AlphaFoldDB" id="A0A1M5RFP8"/>
<dbReference type="Proteomes" id="UP000183967">
    <property type="component" value="Unassembled WGS sequence"/>
</dbReference>